<accession>A0ACB9ELR6</accession>
<name>A0ACB9ELR6_ARCLA</name>
<keyword evidence="2" id="KW-1185">Reference proteome</keyword>
<protein>
    <submittedName>
        <fullName evidence="1">Uncharacterized protein</fullName>
    </submittedName>
</protein>
<dbReference type="EMBL" id="CM042048">
    <property type="protein sequence ID" value="KAI3759621.1"/>
    <property type="molecule type" value="Genomic_DNA"/>
</dbReference>
<organism evidence="1 2">
    <name type="scientific">Arctium lappa</name>
    <name type="common">Greater burdock</name>
    <name type="synonym">Lappa major</name>
    <dbReference type="NCBI Taxonomy" id="4217"/>
    <lineage>
        <taxon>Eukaryota</taxon>
        <taxon>Viridiplantae</taxon>
        <taxon>Streptophyta</taxon>
        <taxon>Embryophyta</taxon>
        <taxon>Tracheophyta</taxon>
        <taxon>Spermatophyta</taxon>
        <taxon>Magnoliopsida</taxon>
        <taxon>eudicotyledons</taxon>
        <taxon>Gunneridae</taxon>
        <taxon>Pentapetalae</taxon>
        <taxon>asterids</taxon>
        <taxon>campanulids</taxon>
        <taxon>Asterales</taxon>
        <taxon>Asteraceae</taxon>
        <taxon>Carduoideae</taxon>
        <taxon>Cardueae</taxon>
        <taxon>Arctiinae</taxon>
        <taxon>Arctium</taxon>
    </lineage>
</organism>
<evidence type="ECO:0000313" key="2">
    <source>
        <dbReference type="Proteomes" id="UP001055879"/>
    </source>
</evidence>
<comment type="caution">
    <text evidence="1">The sequence shown here is derived from an EMBL/GenBank/DDBJ whole genome shotgun (WGS) entry which is preliminary data.</text>
</comment>
<evidence type="ECO:0000313" key="1">
    <source>
        <dbReference type="EMBL" id="KAI3759621.1"/>
    </source>
</evidence>
<gene>
    <name evidence="1" type="ORF">L6452_07563</name>
</gene>
<sequence length="73" mass="8311">MAHISDIKLIRTDTTLDLSQKAEKALSCQEVLIKVMQEAGHNKDYSLLLDDFVKILDHSRLKMDVEVPVIKMS</sequence>
<proteinExistence type="predicted"/>
<dbReference type="Proteomes" id="UP001055879">
    <property type="component" value="Linkage Group LG02"/>
</dbReference>
<reference evidence="2" key="1">
    <citation type="journal article" date="2022" name="Mol. Ecol. Resour.">
        <title>The genomes of chicory, endive, great burdock and yacon provide insights into Asteraceae palaeo-polyploidization history and plant inulin production.</title>
        <authorList>
            <person name="Fan W."/>
            <person name="Wang S."/>
            <person name="Wang H."/>
            <person name="Wang A."/>
            <person name="Jiang F."/>
            <person name="Liu H."/>
            <person name="Zhao H."/>
            <person name="Xu D."/>
            <person name="Zhang Y."/>
        </authorList>
    </citation>
    <scope>NUCLEOTIDE SEQUENCE [LARGE SCALE GENOMIC DNA]</scope>
    <source>
        <strain evidence="2">cv. Niubang</strain>
    </source>
</reference>
<reference evidence="1 2" key="2">
    <citation type="journal article" date="2022" name="Mol. Ecol. Resour.">
        <title>The genomes of chicory, endive, great burdock and yacon provide insights into Asteraceae paleo-polyploidization history and plant inulin production.</title>
        <authorList>
            <person name="Fan W."/>
            <person name="Wang S."/>
            <person name="Wang H."/>
            <person name="Wang A."/>
            <person name="Jiang F."/>
            <person name="Liu H."/>
            <person name="Zhao H."/>
            <person name="Xu D."/>
            <person name="Zhang Y."/>
        </authorList>
    </citation>
    <scope>NUCLEOTIDE SEQUENCE [LARGE SCALE GENOMIC DNA]</scope>
    <source>
        <strain evidence="2">cv. Niubang</strain>
    </source>
</reference>